<dbReference type="SUPFAM" id="SSF47323">
    <property type="entry name" value="Anticodon-binding domain of a subclass of class I aminoacyl-tRNA synthetases"/>
    <property type="match status" value="1"/>
</dbReference>
<dbReference type="Gene3D" id="3.40.50.620">
    <property type="entry name" value="HUPs"/>
    <property type="match status" value="2"/>
</dbReference>
<dbReference type="InterPro" id="IPR002301">
    <property type="entry name" value="Ile-tRNA-ligase"/>
</dbReference>
<comment type="function">
    <text evidence="8 10">Catalyzes the attachment of isoleucine to tRNA(Ile). As IleRS can inadvertently accommodate and process structurally similar amino acids such as valine, to avoid such errors it has two additional distinct tRNA(Ile)-dependent editing activities. One activity is designated as 'pretransfer' editing and involves the hydrolysis of activated Val-AMP. The other activity is designated 'posttransfer' editing and involves deacylation of mischarged Val-tRNA(Ile).</text>
</comment>
<dbReference type="Gene3D" id="3.90.740.10">
    <property type="entry name" value="Valyl/Leucyl/Isoleucyl-tRNA synthetase, editing domain"/>
    <property type="match status" value="1"/>
</dbReference>
<dbReference type="EC" id="6.1.1.5" evidence="10"/>
<dbReference type="Gene3D" id="1.10.730.20">
    <property type="match status" value="1"/>
</dbReference>
<evidence type="ECO:0000313" key="15">
    <source>
        <dbReference type="Proteomes" id="UP000283896"/>
    </source>
</evidence>
<feature type="binding site" evidence="10">
    <location>
        <position position="891"/>
    </location>
    <ligand>
        <name>Zn(2+)</name>
        <dbReference type="ChEBI" id="CHEBI:29105"/>
    </ligand>
</feature>
<reference evidence="13" key="2">
    <citation type="journal article" date="2019" name="Syst. Appl. Microbiol.">
        <title>The genome of 'Candidatus Phytoplasma solani' strain SA-1 is highly dynamic and prone to adopting foreign sequences.</title>
        <authorList>
            <person name="Music M.S."/>
            <person name="Samarzija I."/>
            <person name="Hogenhout S.A."/>
            <person name="Haryono M."/>
            <person name="Cho S.T."/>
            <person name="Kuo C.H."/>
        </authorList>
    </citation>
    <scope>NUCLEOTIDE SEQUENCE</scope>
    <source>
        <strain evidence="13">SA-1</strain>
    </source>
</reference>
<dbReference type="Gene3D" id="1.10.10.830">
    <property type="entry name" value="Ile-tRNA synthetase CP2 domain-like"/>
    <property type="match status" value="1"/>
</dbReference>
<dbReference type="RefSeq" id="WP_122225364.1">
    <property type="nucleotide sequence ID" value="NZ_MPBG01000002.1"/>
</dbReference>
<dbReference type="Pfam" id="PF08264">
    <property type="entry name" value="Anticodon_1"/>
    <property type="match status" value="1"/>
</dbReference>
<dbReference type="STRING" id="69896.S284_03560"/>
<dbReference type="AlphaFoldDB" id="A0A421NYE2"/>
<feature type="short sequence motif" description="'KMSKS' region" evidence="10">
    <location>
        <begin position="587"/>
        <end position="591"/>
    </location>
</feature>
<dbReference type="EMBL" id="MPBG01000002">
    <property type="protein sequence ID" value="RMI88950.1"/>
    <property type="molecule type" value="Genomic_DNA"/>
</dbReference>
<evidence type="ECO:0000256" key="1">
    <source>
        <dbReference type="ARBA" id="ARBA00006887"/>
    </source>
</evidence>
<gene>
    <name evidence="10 13" type="primary">ileS</name>
    <name evidence="13" type="ORF">PSSA1_v1c1550</name>
    <name evidence="14" type="ORF">PSSA1_v1c1620</name>
</gene>
<comment type="cofactor">
    <cofactor evidence="10">
        <name>Zn(2+)</name>
        <dbReference type="ChEBI" id="CHEBI:29105"/>
    </cofactor>
    <text evidence="10">Binds 1 zinc ion per subunit.</text>
</comment>
<keyword evidence="15" id="KW-1185">Reference proteome</keyword>
<dbReference type="GO" id="GO:0006428">
    <property type="term" value="P:isoleucyl-tRNA aminoacylation"/>
    <property type="evidence" value="ECO:0007669"/>
    <property type="project" value="UniProtKB-UniRule"/>
</dbReference>
<evidence type="ECO:0000256" key="5">
    <source>
        <dbReference type="ARBA" id="ARBA00022840"/>
    </source>
</evidence>
<proteinExistence type="inferred from homology"/>
<comment type="caution">
    <text evidence="13">The sequence shown here is derived from an EMBL/GenBank/DDBJ whole genome shotgun (WGS) entry which is preliminary data.</text>
</comment>
<feature type="binding site" evidence="10">
    <location>
        <position position="875"/>
    </location>
    <ligand>
        <name>Zn(2+)</name>
        <dbReference type="ChEBI" id="CHEBI:29105"/>
    </ligand>
</feature>
<evidence type="ECO:0000313" key="13">
    <source>
        <dbReference type="EMBL" id="RMI88950.1"/>
    </source>
</evidence>
<dbReference type="InterPro" id="IPR033708">
    <property type="entry name" value="Anticodon_Ile_BEm"/>
</dbReference>
<evidence type="ECO:0000256" key="9">
    <source>
        <dbReference type="ARBA" id="ARBA00048359"/>
    </source>
</evidence>
<evidence type="ECO:0000259" key="12">
    <source>
        <dbReference type="Pfam" id="PF08264"/>
    </source>
</evidence>
<accession>A0A421NYE2</accession>
<dbReference type="Pfam" id="PF00133">
    <property type="entry name" value="tRNA-synt_1"/>
    <property type="match status" value="1"/>
</dbReference>
<feature type="short sequence motif" description="'HIGH' region" evidence="10">
    <location>
        <begin position="58"/>
        <end position="68"/>
    </location>
</feature>
<dbReference type="InterPro" id="IPR050081">
    <property type="entry name" value="Ile-tRNA_ligase"/>
</dbReference>
<evidence type="ECO:0000313" key="14">
    <source>
        <dbReference type="EMBL" id="RMI88957.1"/>
    </source>
</evidence>
<keyword evidence="5 10" id="KW-0067">ATP-binding</keyword>
<feature type="binding site" evidence="10">
    <location>
        <position position="888"/>
    </location>
    <ligand>
        <name>Zn(2+)</name>
        <dbReference type="ChEBI" id="CHEBI:29105"/>
    </ligand>
</feature>
<protein>
    <recommendedName>
        <fullName evidence="10">Isoleucine--tRNA ligase</fullName>
        <ecNumber evidence="10">6.1.1.5</ecNumber>
    </recommendedName>
    <alternativeName>
        <fullName evidence="10">Isoleucyl-tRNA synthetase</fullName>
        <shortName evidence="10">IleRS</shortName>
    </alternativeName>
</protein>
<dbReference type="PANTHER" id="PTHR42765">
    <property type="entry name" value="SOLEUCYL-TRNA SYNTHETASE"/>
    <property type="match status" value="1"/>
</dbReference>
<dbReference type="HAMAP" id="MF_02002">
    <property type="entry name" value="Ile_tRNA_synth_type1"/>
    <property type="match status" value="1"/>
</dbReference>
<dbReference type="FunFam" id="3.40.50.620:FF:000152">
    <property type="entry name" value="Isoleucine--tRNA ligase"/>
    <property type="match status" value="1"/>
</dbReference>
<evidence type="ECO:0000256" key="8">
    <source>
        <dbReference type="ARBA" id="ARBA00025217"/>
    </source>
</evidence>
<dbReference type="CDD" id="cd07960">
    <property type="entry name" value="Anticodon_Ia_Ile_BEm"/>
    <property type="match status" value="1"/>
</dbReference>
<dbReference type="GO" id="GO:0000049">
    <property type="term" value="F:tRNA binding"/>
    <property type="evidence" value="ECO:0007669"/>
    <property type="project" value="InterPro"/>
</dbReference>
<feature type="binding site" evidence="10">
    <location>
        <position position="872"/>
    </location>
    <ligand>
        <name>Zn(2+)</name>
        <dbReference type="ChEBI" id="CHEBI:29105"/>
    </ligand>
</feature>
<evidence type="ECO:0000256" key="7">
    <source>
        <dbReference type="ARBA" id="ARBA00023146"/>
    </source>
</evidence>
<dbReference type="InterPro" id="IPR009080">
    <property type="entry name" value="tRNAsynth_Ia_anticodon-bd"/>
</dbReference>
<dbReference type="EMBL" id="MPBG01000002">
    <property type="protein sequence ID" value="RMI88957.1"/>
    <property type="molecule type" value="Genomic_DNA"/>
</dbReference>
<feature type="binding site" evidence="10">
    <location>
        <position position="590"/>
    </location>
    <ligand>
        <name>ATP</name>
        <dbReference type="ChEBI" id="CHEBI:30616"/>
    </ligand>
</feature>
<keyword evidence="2 10" id="KW-0963">Cytoplasm</keyword>
<dbReference type="InterPro" id="IPR009008">
    <property type="entry name" value="Val/Leu/Ile-tRNA-synth_edit"/>
</dbReference>
<dbReference type="InterPro" id="IPR014729">
    <property type="entry name" value="Rossmann-like_a/b/a_fold"/>
</dbReference>
<comment type="similarity">
    <text evidence="1 10">Belongs to the class-I aminoacyl-tRNA synthetase family. IleS type 1 subfamily.</text>
</comment>
<dbReference type="CDD" id="cd00818">
    <property type="entry name" value="IleRS_core"/>
    <property type="match status" value="1"/>
</dbReference>
<dbReference type="GO" id="GO:0005829">
    <property type="term" value="C:cytosol"/>
    <property type="evidence" value="ECO:0007669"/>
    <property type="project" value="TreeGrafter"/>
</dbReference>
<feature type="domain" description="Methionyl/Valyl/Leucyl/Isoleucyl-tRNA synthetase anticodon-binding" evidence="12">
    <location>
        <begin position="674"/>
        <end position="822"/>
    </location>
</feature>
<keyword evidence="6 10" id="KW-0648">Protein biosynthesis</keyword>
<dbReference type="GO" id="GO:0004822">
    <property type="term" value="F:isoleucine-tRNA ligase activity"/>
    <property type="evidence" value="ECO:0007669"/>
    <property type="project" value="UniProtKB-UniRule"/>
</dbReference>
<comment type="subcellular location">
    <subcellularLocation>
        <location evidence="10">Cytoplasm</location>
    </subcellularLocation>
</comment>
<evidence type="ECO:0000256" key="6">
    <source>
        <dbReference type="ARBA" id="ARBA00022917"/>
    </source>
</evidence>
<dbReference type="SUPFAM" id="SSF52374">
    <property type="entry name" value="Nucleotidylyl transferase"/>
    <property type="match status" value="1"/>
</dbReference>
<feature type="binding site" evidence="10">
    <location>
        <position position="546"/>
    </location>
    <ligand>
        <name>L-isoleucyl-5'-AMP</name>
        <dbReference type="ChEBI" id="CHEBI:178002"/>
    </ligand>
</feature>
<keyword evidence="3 10" id="KW-0436">Ligase</keyword>
<dbReference type="InterPro" id="IPR013155">
    <property type="entry name" value="M/V/L/I-tRNA-synth_anticd-bd"/>
</dbReference>
<keyword evidence="10" id="KW-0479">Metal-binding</keyword>
<name>A0A421NYE2_9MOLU</name>
<dbReference type="InterPro" id="IPR002300">
    <property type="entry name" value="aa-tRNA-synth_Ia"/>
</dbReference>
<dbReference type="GO" id="GO:0005524">
    <property type="term" value="F:ATP binding"/>
    <property type="evidence" value="ECO:0007669"/>
    <property type="project" value="UniProtKB-UniRule"/>
</dbReference>
<comment type="domain">
    <text evidence="10">IleRS has two distinct active sites: one for aminoacylation and one for editing. The misactivated valine is translocated from the active site to the editing site, which sterically excludes the correctly activated isoleucine. The single editing site contains two valyl binding pockets, one specific for each substrate (Val-AMP or Val-tRNA(Ile)).</text>
</comment>
<feature type="domain" description="Aminoacyl-tRNA synthetase class Ia" evidence="11">
    <location>
        <begin position="28"/>
        <end position="625"/>
    </location>
</feature>
<dbReference type="SUPFAM" id="SSF50677">
    <property type="entry name" value="ValRS/IleRS/LeuRS editing domain"/>
    <property type="match status" value="1"/>
</dbReference>
<dbReference type="OrthoDB" id="9810365at2"/>
<dbReference type="Proteomes" id="UP000283896">
    <property type="component" value="Unassembled WGS sequence"/>
</dbReference>
<dbReference type="InterPro" id="IPR001412">
    <property type="entry name" value="aa-tRNA-synth_I_CS"/>
</dbReference>
<comment type="subunit">
    <text evidence="10">Monomer.</text>
</comment>
<evidence type="ECO:0000256" key="10">
    <source>
        <dbReference type="HAMAP-Rule" id="MF_02002"/>
    </source>
</evidence>
<reference evidence="15" key="1">
    <citation type="submission" date="2016-11" db="EMBL/GenBank/DDBJ databases">
        <title>Genome sequence of Candidatus Phytoplasma solani strain SA-1.</title>
        <authorList>
            <person name="Haryono M."/>
            <person name="Samarzija I."/>
            <person name="Seruga Music M."/>
            <person name="Hogenhout S."/>
            <person name="Kuo C.-H."/>
        </authorList>
    </citation>
    <scope>NUCLEOTIDE SEQUENCE [LARGE SCALE GENOMIC DNA]</scope>
    <source>
        <strain evidence="15">SA-1</strain>
    </source>
</reference>
<keyword evidence="7 10" id="KW-0030">Aminoacyl-tRNA synthetase</keyword>
<dbReference type="PROSITE" id="PS00178">
    <property type="entry name" value="AA_TRNA_LIGASE_I"/>
    <property type="match status" value="1"/>
</dbReference>
<evidence type="ECO:0000256" key="3">
    <source>
        <dbReference type="ARBA" id="ARBA00022598"/>
    </source>
</evidence>
<keyword evidence="10" id="KW-0862">Zinc</keyword>
<organism evidence="13 15">
    <name type="scientific">Candidatus Phytoplasma solani</name>
    <dbReference type="NCBI Taxonomy" id="69896"/>
    <lineage>
        <taxon>Bacteria</taxon>
        <taxon>Bacillati</taxon>
        <taxon>Mycoplasmatota</taxon>
        <taxon>Mollicutes</taxon>
        <taxon>Acholeplasmatales</taxon>
        <taxon>Acholeplasmataceae</taxon>
        <taxon>Candidatus Phytoplasma</taxon>
        <taxon>16SrXII (Stolbur group)</taxon>
    </lineage>
</organism>
<evidence type="ECO:0000256" key="2">
    <source>
        <dbReference type="ARBA" id="ARBA00022490"/>
    </source>
</evidence>
<comment type="catalytic activity">
    <reaction evidence="9 10">
        <text>tRNA(Ile) + L-isoleucine + ATP = L-isoleucyl-tRNA(Ile) + AMP + diphosphate</text>
        <dbReference type="Rhea" id="RHEA:11060"/>
        <dbReference type="Rhea" id="RHEA-COMP:9666"/>
        <dbReference type="Rhea" id="RHEA-COMP:9695"/>
        <dbReference type="ChEBI" id="CHEBI:30616"/>
        <dbReference type="ChEBI" id="CHEBI:33019"/>
        <dbReference type="ChEBI" id="CHEBI:58045"/>
        <dbReference type="ChEBI" id="CHEBI:78442"/>
        <dbReference type="ChEBI" id="CHEBI:78528"/>
        <dbReference type="ChEBI" id="CHEBI:456215"/>
        <dbReference type="EC" id="6.1.1.5"/>
    </reaction>
</comment>
<sequence>MQNYKNTLLMPKTDFPMKGNLGIKEVDIQNKWQKLNLYQKKLQQNQGLPSFVLHDGPPYANGNIHIGHALNKILKDFIIRFKNMTGKYAPYIPGWDTHGLPIEAAVLKKLDSKKQMTRKEFLQKCQTFALENVENQKKQFQRLGILGDWNNPYLTLNHSFVADQVRIFGQMLQKGLIFKALKPIHWSPTLQSALAEAELEYHNHISPSIYVAFPIEKSNLFKNTSLVIWTTTPWTLPANMAIAVNPKQTYQLVEVAKKSYLVGKNTLAKLQQILAWDKNETKIIKTFQGTDLEHLQYRNPVVPNVGQIILSDHVLDNEGTGLVHIAPGHGLDDFIAGQKYNLTVVCSIDQKGSMTQCAGKYEGLFYTKANDAIIADLKLNFHLLKDDVITHSCPHDWRTKKPVISLALPQWFVSIKKIKKTLLAEIKKVNWVPQWGKLKMTNMIKDRKDWNISRQRTWGVPIPIFYSENNQPILDLQLINHVADLFEKHGIEIWYEWDYKRLLPPNYNHPESPNGIFTKELDIMDVWFDSGTSYSILPQIKDVYLEGTDQYRGWFNSSLITSVAAFQKAPYKTVITHGFVFDGQGKKMSKSLGNVIDPLVIASQKGADIIRLWVANTNYNLDVRINASILNQIEDMYRKIRNTFRFMLGNLNLFDKSKHYLAFEKRTPIHQAVIMDLEEVLKHVTHAYETYNFEAILRHLFPFITNKISAFYFDFIKDILYIETQDHLERRMIQSTIYDLLLAFLQILTPIIPHTTSEVYSFCSFFDKEDVYLESIPQLKNYDNSSILLEYHNFLSLRKNVLQALEQARQNNIINASLQAHINLSLTEAQMHTLAVLQIKEQLHQLFIVSKVTLTQKAVFAVKVIKTEGFACKRCWNVIIDEQQQNLCPRCQRILQQKKETILIYEKQEKT</sequence>
<evidence type="ECO:0000259" key="11">
    <source>
        <dbReference type="Pfam" id="PF00133"/>
    </source>
</evidence>
<keyword evidence="4 10" id="KW-0547">Nucleotide-binding</keyword>
<evidence type="ECO:0000256" key="4">
    <source>
        <dbReference type="ARBA" id="ARBA00022741"/>
    </source>
</evidence>
<dbReference type="PANTHER" id="PTHR42765:SF1">
    <property type="entry name" value="ISOLEUCINE--TRNA LIGASE, MITOCHONDRIAL"/>
    <property type="match status" value="1"/>
</dbReference>
<dbReference type="InterPro" id="IPR023585">
    <property type="entry name" value="Ile-tRNA-ligase_type1"/>
</dbReference>
<dbReference type="GO" id="GO:0008270">
    <property type="term" value="F:zinc ion binding"/>
    <property type="evidence" value="ECO:0007669"/>
    <property type="project" value="UniProtKB-UniRule"/>
</dbReference>
<dbReference type="NCBIfam" id="TIGR00392">
    <property type="entry name" value="ileS"/>
    <property type="match status" value="1"/>
</dbReference>
<dbReference type="GO" id="GO:0002161">
    <property type="term" value="F:aminoacyl-tRNA deacylase activity"/>
    <property type="evidence" value="ECO:0007669"/>
    <property type="project" value="InterPro"/>
</dbReference>
<dbReference type="PRINTS" id="PR00984">
    <property type="entry name" value="TRNASYNTHILE"/>
</dbReference>